<proteinExistence type="predicted"/>
<evidence type="ECO:0000256" key="2">
    <source>
        <dbReference type="SAM" id="MobiDB-lite"/>
    </source>
</evidence>
<gene>
    <name evidence="3" type="ORF">BaRGS_00030542</name>
</gene>
<name>A0ABD0JTS6_9CAEN</name>
<comment type="caution">
    <text evidence="3">The sequence shown here is derived from an EMBL/GenBank/DDBJ whole genome shotgun (WGS) entry which is preliminary data.</text>
</comment>
<dbReference type="Proteomes" id="UP001519460">
    <property type="component" value="Unassembled WGS sequence"/>
</dbReference>
<feature type="compositionally biased region" description="Low complexity" evidence="2">
    <location>
        <begin position="544"/>
        <end position="553"/>
    </location>
</feature>
<feature type="coiled-coil region" evidence="1">
    <location>
        <begin position="100"/>
        <end position="162"/>
    </location>
</feature>
<feature type="compositionally biased region" description="Basic and acidic residues" evidence="2">
    <location>
        <begin position="598"/>
        <end position="611"/>
    </location>
</feature>
<feature type="compositionally biased region" description="Polar residues" evidence="2">
    <location>
        <begin position="529"/>
        <end position="542"/>
    </location>
</feature>
<evidence type="ECO:0000313" key="4">
    <source>
        <dbReference type="Proteomes" id="UP001519460"/>
    </source>
</evidence>
<feature type="compositionally biased region" description="Low complexity" evidence="2">
    <location>
        <begin position="759"/>
        <end position="772"/>
    </location>
</feature>
<keyword evidence="4" id="KW-1185">Reference proteome</keyword>
<feature type="compositionally biased region" description="Polar residues" evidence="2">
    <location>
        <begin position="777"/>
        <end position="793"/>
    </location>
</feature>
<feature type="region of interest" description="Disordered" evidence="2">
    <location>
        <begin position="575"/>
        <end position="640"/>
    </location>
</feature>
<reference evidence="3 4" key="1">
    <citation type="journal article" date="2023" name="Sci. Data">
        <title>Genome assembly of the Korean intertidal mud-creeper Batillaria attramentaria.</title>
        <authorList>
            <person name="Patra A.K."/>
            <person name="Ho P.T."/>
            <person name="Jun S."/>
            <person name="Lee S.J."/>
            <person name="Kim Y."/>
            <person name="Won Y.J."/>
        </authorList>
    </citation>
    <scope>NUCLEOTIDE SEQUENCE [LARGE SCALE GENOMIC DNA]</scope>
    <source>
        <strain evidence="3">Wonlab-2016</strain>
    </source>
</reference>
<feature type="compositionally biased region" description="Basic and acidic residues" evidence="2">
    <location>
        <begin position="623"/>
        <end position="632"/>
    </location>
</feature>
<feature type="compositionally biased region" description="Basic and acidic residues" evidence="2">
    <location>
        <begin position="799"/>
        <end position="814"/>
    </location>
</feature>
<keyword evidence="1" id="KW-0175">Coiled coil</keyword>
<dbReference type="EMBL" id="JACVVK020000331">
    <property type="protein sequence ID" value="KAK7478181.1"/>
    <property type="molecule type" value="Genomic_DNA"/>
</dbReference>
<feature type="region of interest" description="Disordered" evidence="2">
    <location>
        <begin position="528"/>
        <end position="553"/>
    </location>
</feature>
<accession>A0ABD0JTS6</accession>
<protein>
    <submittedName>
        <fullName evidence="3">Uncharacterized protein</fullName>
    </submittedName>
</protein>
<sequence length="829" mass="91833">MGDTKGFSFLVVGHSGTVKVIKSDSQYVMFDPSRRWKEERLRQVVAGLGRDKAVLRVVVALLRRKETVLRGVVLELLVKEADLEGMVAELEKADKGEKAVVRLVAKLGRVVAELREAEAELREPEAELREVEAELRREEAELRREEAELREAEAETRGVEAELPWEFSFYERKYFWASKLIPRPSRSARMQFDAAMMQFGPIDFYLLPILSVKCRYTIVRRESSVKSYSTTLPKESSVKSYSTTLPKESRCLINKAISRRNKARSLRPKSRSRTVTSDNLSAMALEETKQLGERRGVLHDKRYSGRTTHLQQYSQRPAQRRGAATAILTSQPRGSVLSSSMMSCSKCQTPSLGSSDTVWASHRGPITSQKDWLDFVVRELSRHAVSEAHKASVWQHEPPWWKGECRLRWKNPTTNPKDSKDTLETKFECLEKHLRKEGSLPCVLEDEITLWQSNRKSEALLSRSYKILVSNCVDLQDSLTKVLDLKQKIPITNTNIPDLHSTSLDIMEQCVAKWREGEAGHQVLAANLGGQNSNTTNPQSHKLSPATTSKPTCTATVTTATLSSSVARETSALLQDVSGGRISENQKPNPSIAGTKRKHEDEITSRVREVDISSQAGDEEEGATTRDNDGRAKQKGVKSMKADTATCTSALTEAASVSFPANHSFAAAILGTRKPDDTDDEDSVDSVCLDSCLSQLNEDQIPTPVYHKVYFGNSEQMPSDQTLIDAMQDIEMATVSSKDPANVSQAALQLTVNLLENVSTSSETSTSTSSATVVRPDSSSTAISRDTLVTHTAGSCEAETERLGEGESAHDIDPNKASLETFLESSSHP</sequence>
<evidence type="ECO:0000313" key="3">
    <source>
        <dbReference type="EMBL" id="KAK7478181.1"/>
    </source>
</evidence>
<evidence type="ECO:0000256" key="1">
    <source>
        <dbReference type="SAM" id="Coils"/>
    </source>
</evidence>
<feature type="region of interest" description="Disordered" evidence="2">
    <location>
        <begin position="758"/>
        <end position="815"/>
    </location>
</feature>
<organism evidence="3 4">
    <name type="scientific">Batillaria attramentaria</name>
    <dbReference type="NCBI Taxonomy" id="370345"/>
    <lineage>
        <taxon>Eukaryota</taxon>
        <taxon>Metazoa</taxon>
        <taxon>Spiralia</taxon>
        <taxon>Lophotrochozoa</taxon>
        <taxon>Mollusca</taxon>
        <taxon>Gastropoda</taxon>
        <taxon>Caenogastropoda</taxon>
        <taxon>Sorbeoconcha</taxon>
        <taxon>Cerithioidea</taxon>
        <taxon>Batillariidae</taxon>
        <taxon>Batillaria</taxon>
    </lineage>
</organism>
<dbReference type="AlphaFoldDB" id="A0ABD0JTS6"/>